<dbReference type="SUPFAM" id="SSF48371">
    <property type="entry name" value="ARM repeat"/>
    <property type="match status" value="1"/>
</dbReference>
<dbReference type="Pfam" id="PF01603">
    <property type="entry name" value="B56"/>
    <property type="match status" value="1"/>
</dbReference>
<sequence>MAYYYVDDVEGFQAVTHMLRVCSEYFSVPTVVDGEELKEKLKMLNELYVIWTEDKLDDSSYPSGVYKLVCEMFSKNVFRRSPLFSYILEDEINAELMWEFKQLSPVYKVFTAFVNLKGFDGEKLAPYVDETFISALTRRLQDSCVEAEREGLKQILSDLFEKALYLREYVLLGIINSLINYGPMSINGGVNELLEVFQILMCHKMVGSPTIFKVLSPLVKRNGLCHYAVRLQKCFEAAARYVDARLPARFVDDAIGNWQASAADVPSLCRTLAALYFDMCGPESRPLVRGRLVGHVADKLRQLAADASAAVCLAYAEICGRLLDDEVAGREHVADMERVAEGLIAVHTKHRDYGCVERVDRLLRRLIDGGADGRRSMVGDACRLSVVEALAGDRLRTMDERLIDKEF</sequence>
<dbReference type="AlphaFoldDB" id="A0A8B8G750"/>
<evidence type="ECO:0000313" key="2">
    <source>
        <dbReference type="Proteomes" id="UP000694846"/>
    </source>
</evidence>
<evidence type="ECO:0000313" key="3">
    <source>
        <dbReference type="RefSeq" id="XP_025418421.1"/>
    </source>
</evidence>
<dbReference type="GO" id="GO:0019888">
    <property type="term" value="F:protein phosphatase regulator activity"/>
    <property type="evidence" value="ECO:0007669"/>
    <property type="project" value="InterPro"/>
</dbReference>
<organism evidence="2 3">
    <name type="scientific">Sipha flava</name>
    <name type="common">yellow sugarcane aphid</name>
    <dbReference type="NCBI Taxonomy" id="143950"/>
    <lineage>
        <taxon>Eukaryota</taxon>
        <taxon>Metazoa</taxon>
        <taxon>Ecdysozoa</taxon>
        <taxon>Arthropoda</taxon>
        <taxon>Hexapoda</taxon>
        <taxon>Insecta</taxon>
        <taxon>Pterygota</taxon>
        <taxon>Neoptera</taxon>
        <taxon>Paraneoptera</taxon>
        <taxon>Hemiptera</taxon>
        <taxon>Sternorrhyncha</taxon>
        <taxon>Aphidomorpha</taxon>
        <taxon>Aphidoidea</taxon>
        <taxon>Aphididae</taxon>
        <taxon>Sipha</taxon>
    </lineage>
</organism>
<evidence type="ECO:0000256" key="1">
    <source>
        <dbReference type="ARBA" id="ARBA00009745"/>
    </source>
</evidence>
<keyword evidence="2" id="KW-1185">Reference proteome</keyword>
<dbReference type="InterPro" id="IPR011989">
    <property type="entry name" value="ARM-like"/>
</dbReference>
<dbReference type="InterPro" id="IPR016024">
    <property type="entry name" value="ARM-type_fold"/>
</dbReference>
<dbReference type="Proteomes" id="UP000694846">
    <property type="component" value="Unplaced"/>
</dbReference>
<dbReference type="GO" id="GO:0000159">
    <property type="term" value="C:protein phosphatase type 2A complex"/>
    <property type="evidence" value="ECO:0007669"/>
    <property type="project" value="InterPro"/>
</dbReference>
<name>A0A8B8G750_9HEMI</name>
<accession>A0A8B8G750</accession>
<protein>
    <submittedName>
        <fullName evidence="3">Uncharacterized protein LOC112689115</fullName>
    </submittedName>
</protein>
<dbReference type="PANTHER" id="PTHR10257">
    <property type="entry name" value="SERINE/THREONINE PROTEIN PHOSPHATASE 2A PP2A REGULATORY SUBUNIT B"/>
    <property type="match status" value="1"/>
</dbReference>
<dbReference type="GO" id="GO:0007165">
    <property type="term" value="P:signal transduction"/>
    <property type="evidence" value="ECO:0007669"/>
    <property type="project" value="InterPro"/>
</dbReference>
<dbReference type="PANTHER" id="PTHR10257:SF3">
    <property type="entry name" value="SERINE_THREONINE-PROTEIN PHOSPHATASE 2A 56 KDA REGULATORY SUBUNIT GAMMA ISOFORM"/>
    <property type="match status" value="1"/>
</dbReference>
<dbReference type="RefSeq" id="XP_025418421.1">
    <property type="nucleotide sequence ID" value="XM_025562636.1"/>
</dbReference>
<reference evidence="3" key="1">
    <citation type="submission" date="2025-08" db="UniProtKB">
        <authorList>
            <consortium name="RefSeq"/>
        </authorList>
    </citation>
    <scope>IDENTIFICATION</scope>
    <source>
        <tissue evidence="3">Whole body</tissue>
    </source>
</reference>
<dbReference type="OrthoDB" id="6622772at2759"/>
<proteinExistence type="inferred from homology"/>
<comment type="similarity">
    <text evidence="1">Belongs to the phosphatase 2A regulatory subunit B56 family.</text>
</comment>
<dbReference type="InterPro" id="IPR002554">
    <property type="entry name" value="PP2A_B56"/>
</dbReference>
<gene>
    <name evidence="3" type="primary">LOC112689115</name>
</gene>
<dbReference type="Gene3D" id="1.25.10.10">
    <property type="entry name" value="Leucine-rich Repeat Variant"/>
    <property type="match status" value="1"/>
</dbReference>
<dbReference type="GeneID" id="112689115"/>